<comment type="similarity">
    <text evidence="1 6 7">Belongs to the peptidase S8 family.</text>
</comment>
<dbReference type="PROSITE" id="PS51892">
    <property type="entry name" value="SUBTILASE"/>
    <property type="match status" value="1"/>
</dbReference>
<keyword evidence="4 6" id="KW-0378">Hydrolase</keyword>
<dbReference type="CDD" id="cd07477">
    <property type="entry name" value="Peptidases_S8_Subtilisin_subset"/>
    <property type="match status" value="1"/>
</dbReference>
<dbReference type="InterPro" id="IPR034202">
    <property type="entry name" value="Subtilisin_Carlsberg-like"/>
</dbReference>
<evidence type="ECO:0000256" key="2">
    <source>
        <dbReference type="ARBA" id="ARBA00022670"/>
    </source>
</evidence>
<dbReference type="InterPro" id="IPR050131">
    <property type="entry name" value="Peptidase_S8_subtilisin-like"/>
</dbReference>
<feature type="domain" description="Peptidase S8/S53" evidence="8">
    <location>
        <begin position="137"/>
        <end position="378"/>
    </location>
</feature>
<dbReference type="PANTHER" id="PTHR43806:SF11">
    <property type="entry name" value="CEREVISIN-RELATED"/>
    <property type="match status" value="1"/>
</dbReference>
<dbReference type="SUPFAM" id="SSF52743">
    <property type="entry name" value="Subtilisin-like"/>
    <property type="match status" value="1"/>
</dbReference>
<keyword evidence="5 6" id="KW-0720">Serine protease</keyword>
<keyword evidence="2 6" id="KW-0645">Protease</keyword>
<dbReference type="EMBL" id="JBHMDO010000010">
    <property type="protein sequence ID" value="MFB9325303.1"/>
    <property type="molecule type" value="Genomic_DNA"/>
</dbReference>
<dbReference type="PRINTS" id="PR00723">
    <property type="entry name" value="SUBTILISIN"/>
</dbReference>
<feature type="active site" description="Charge relay system" evidence="6">
    <location>
        <position position="146"/>
    </location>
</feature>
<dbReference type="InterPro" id="IPR022398">
    <property type="entry name" value="Peptidase_S8_His-AS"/>
</dbReference>
<feature type="active site" description="Charge relay system" evidence="6">
    <location>
        <position position="175"/>
    </location>
</feature>
<dbReference type="RefSeq" id="WP_377490869.1">
    <property type="nucleotide sequence ID" value="NZ_JBHMDO010000010.1"/>
</dbReference>
<dbReference type="PROSITE" id="PS00136">
    <property type="entry name" value="SUBTILASE_ASP"/>
    <property type="match status" value="1"/>
</dbReference>
<evidence type="ECO:0000256" key="3">
    <source>
        <dbReference type="ARBA" id="ARBA00022723"/>
    </source>
</evidence>
<protein>
    <submittedName>
        <fullName evidence="9">S8 family peptidase</fullName>
    </submittedName>
</protein>
<dbReference type="PROSITE" id="PS00137">
    <property type="entry name" value="SUBTILASE_HIS"/>
    <property type="match status" value="1"/>
</dbReference>
<evidence type="ECO:0000259" key="8">
    <source>
        <dbReference type="Pfam" id="PF00082"/>
    </source>
</evidence>
<keyword evidence="3" id="KW-0479">Metal-binding</keyword>
<dbReference type="PROSITE" id="PS00138">
    <property type="entry name" value="SUBTILASE_SER"/>
    <property type="match status" value="1"/>
</dbReference>
<gene>
    <name evidence="9" type="ORF">ACFFSY_05130</name>
</gene>
<dbReference type="InterPro" id="IPR015500">
    <property type="entry name" value="Peptidase_S8_subtilisin-rel"/>
</dbReference>
<sequence length="400" mass="41890">MPSTARLIAGCAASSAGRGTERALIRFTHRKHYDACVAELRASGIQPHKTLRYSRLICAQVDPAQQRALAALRRHPHVHFVEKDGRAAAHTLTSAIRTPRKTRNVSGKMNAPVKQSAQVPWNVCRVQAPSVWRATKGAGVRIAILDTGIGPNADVSVSGGVNTITGGSFRDDNGHGTHVAGIAAARGAKGQQYGVAPRAALYAVKVLDATGSGFISDIIEGIEWCIRNRMQVINMSFGLLGGESPALQAAVRQAYQRGIVLVASAGNNGPLDVGLDAPARYPQTLAVAASTRANRIASFSSRGKGIALTAPGNLIRSNKPGGGYAIMSGTSMAAPHVTGGAALMLARYPGLKPKCVARKLKNAARRLPGYSTLAQGAGLLQLADAVSARKICRRRPASRA</sequence>
<dbReference type="Proteomes" id="UP001589747">
    <property type="component" value="Unassembled WGS sequence"/>
</dbReference>
<dbReference type="InterPro" id="IPR023827">
    <property type="entry name" value="Peptidase_S8_Asp-AS"/>
</dbReference>
<dbReference type="Pfam" id="PF00082">
    <property type="entry name" value="Peptidase_S8"/>
    <property type="match status" value="1"/>
</dbReference>
<evidence type="ECO:0000256" key="6">
    <source>
        <dbReference type="PROSITE-ProRule" id="PRU01240"/>
    </source>
</evidence>
<reference evidence="9 10" key="1">
    <citation type="submission" date="2024-09" db="EMBL/GenBank/DDBJ databases">
        <authorList>
            <person name="Sun Q."/>
            <person name="Mori K."/>
        </authorList>
    </citation>
    <scope>NUCLEOTIDE SEQUENCE [LARGE SCALE GENOMIC DNA]</scope>
    <source>
        <strain evidence="9 10">TISTR 2452</strain>
    </source>
</reference>
<keyword evidence="10" id="KW-1185">Reference proteome</keyword>
<feature type="active site" description="Charge relay system" evidence="6">
    <location>
        <position position="331"/>
    </location>
</feature>
<dbReference type="InterPro" id="IPR023828">
    <property type="entry name" value="Peptidase_S8_Ser-AS"/>
</dbReference>
<dbReference type="InterPro" id="IPR000209">
    <property type="entry name" value="Peptidase_S8/S53_dom"/>
</dbReference>
<evidence type="ECO:0000313" key="9">
    <source>
        <dbReference type="EMBL" id="MFB9325303.1"/>
    </source>
</evidence>
<proteinExistence type="inferred from homology"/>
<dbReference type="PANTHER" id="PTHR43806">
    <property type="entry name" value="PEPTIDASE S8"/>
    <property type="match status" value="1"/>
</dbReference>
<name>A0ABV5KLS3_9BACL</name>
<evidence type="ECO:0000256" key="5">
    <source>
        <dbReference type="ARBA" id="ARBA00022825"/>
    </source>
</evidence>
<accession>A0ABV5KLS3</accession>
<organism evidence="9 10">
    <name type="scientific">Paenibacillus aurantiacus</name>
    <dbReference type="NCBI Taxonomy" id="1936118"/>
    <lineage>
        <taxon>Bacteria</taxon>
        <taxon>Bacillati</taxon>
        <taxon>Bacillota</taxon>
        <taxon>Bacilli</taxon>
        <taxon>Bacillales</taxon>
        <taxon>Paenibacillaceae</taxon>
        <taxon>Paenibacillus</taxon>
    </lineage>
</organism>
<dbReference type="Gene3D" id="3.40.50.200">
    <property type="entry name" value="Peptidase S8/S53 domain"/>
    <property type="match status" value="1"/>
</dbReference>
<evidence type="ECO:0000313" key="10">
    <source>
        <dbReference type="Proteomes" id="UP001589747"/>
    </source>
</evidence>
<evidence type="ECO:0000256" key="7">
    <source>
        <dbReference type="RuleBase" id="RU003355"/>
    </source>
</evidence>
<dbReference type="InterPro" id="IPR036852">
    <property type="entry name" value="Peptidase_S8/S53_dom_sf"/>
</dbReference>
<comment type="caution">
    <text evidence="9">The sequence shown here is derived from an EMBL/GenBank/DDBJ whole genome shotgun (WGS) entry which is preliminary data.</text>
</comment>
<evidence type="ECO:0000256" key="4">
    <source>
        <dbReference type="ARBA" id="ARBA00022801"/>
    </source>
</evidence>
<evidence type="ECO:0000256" key="1">
    <source>
        <dbReference type="ARBA" id="ARBA00011073"/>
    </source>
</evidence>